<sequence length="126" mass="14211">MVVYSTSHERREVCCTIRAKMLRRCCRSRPMLGVFCAMRRRDGRRTVAYDVAQAVAHAGRPDAAPARLLADVMRAVCCVFWSQRCAREERDGVRWRRARPLRRARIFVGGGAAVAGRRSGESPAMS</sequence>
<protein>
    <submittedName>
        <fullName evidence="1">Geraniol 8-hydroxylase-like</fullName>
    </submittedName>
</protein>
<accession>A0A2Z6ZTQ9</accession>
<dbReference type="EMBL" id="KV106246">
    <property type="protein sequence ID" value="KZT76615.1"/>
    <property type="molecule type" value="Genomic_DNA"/>
</dbReference>
<evidence type="ECO:0000313" key="1">
    <source>
        <dbReference type="EMBL" id="KZT76615.1"/>
    </source>
</evidence>
<evidence type="ECO:0000313" key="2">
    <source>
        <dbReference type="Proteomes" id="UP000250235"/>
    </source>
</evidence>
<name>A0A2Z6ZTQ9_9LAMI</name>
<proteinExistence type="predicted"/>
<dbReference type="Proteomes" id="UP000250235">
    <property type="component" value="Unassembled WGS sequence"/>
</dbReference>
<reference evidence="1 2" key="1">
    <citation type="journal article" date="2015" name="Proc. Natl. Acad. Sci. U.S.A.">
        <title>The resurrection genome of Boea hygrometrica: A blueprint for survival of dehydration.</title>
        <authorList>
            <person name="Xiao L."/>
            <person name="Yang G."/>
            <person name="Zhang L."/>
            <person name="Yang X."/>
            <person name="Zhao S."/>
            <person name="Ji Z."/>
            <person name="Zhou Q."/>
            <person name="Hu M."/>
            <person name="Wang Y."/>
            <person name="Chen M."/>
            <person name="Xu Y."/>
            <person name="Jin H."/>
            <person name="Xiao X."/>
            <person name="Hu G."/>
            <person name="Bao F."/>
            <person name="Hu Y."/>
            <person name="Wan P."/>
            <person name="Li L."/>
            <person name="Deng X."/>
            <person name="Kuang T."/>
            <person name="Xiang C."/>
            <person name="Zhu J.K."/>
            <person name="Oliver M.J."/>
            <person name="He Y."/>
        </authorList>
    </citation>
    <scope>NUCLEOTIDE SEQUENCE [LARGE SCALE GENOMIC DNA]</scope>
    <source>
        <strain evidence="2">cv. XS01</strain>
    </source>
</reference>
<gene>
    <name evidence="1" type="ORF">F511_46361</name>
</gene>
<organism evidence="1 2">
    <name type="scientific">Dorcoceras hygrometricum</name>
    <dbReference type="NCBI Taxonomy" id="472368"/>
    <lineage>
        <taxon>Eukaryota</taxon>
        <taxon>Viridiplantae</taxon>
        <taxon>Streptophyta</taxon>
        <taxon>Embryophyta</taxon>
        <taxon>Tracheophyta</taxon>
        <taxon>Spermatophyta</taxon>
        <taxon>Magnoliopsida</taxon>
        <taxon>eudicotyledons</taxon>
        <taxon>Gunneridae</taxon>
        <taxon>Pentapetalae</taxon>
        <taxon>asterids</taxon>
        <taxon>lamiids</taxon>
        <taxon>Lamiales</taxon>
        <taxon>Gesneriaceae</taxon>
        <taxon>Didymocarpoideae</taxon>
        <taxon>Trichosporeae</taxon>
        <taxon>Loxocarpinae</taxon>
        <taxon>Dorcoceras</taxon>
    </lineage>
</organism>
<dbReference type="AlphaFoldDB" id="A0A2Z6ZTQ9"/>
<keyword evidence="2" id="KW-1185">Reference proteome</keyword>